<reference evidence="2" key="2">
    <citation type="submission" date="2023-06" db="EMBL/GenBank/DDBJ databases">
        <authorList>
            <consortium name="Lawrence Berkeley National Laboratory"/>
            <person name="Mondo S.J."/>
            <person name="Hensen N."/>
            <person name="Bonometti L."/>
            <person name="Westerberg I."/>
            <person name="Brannstrom I.O."/>
            <person name="Guillou S."/>
            <person name="Cros-Aarteil S."/>
            <person name="Calhoun S."/>
            <person name="Haridas S."/>
            <person name="Kuo A."/>
            <person name="Pangilinan J."/>
            <person name="Riley R."/>
            <person name="Labutti K."/>
            <person name="Andreopoulos B."/>
            <person name="Lipzen A."/>
            <person name="Chen C."/>
            <person name="Yanf M."/>
            <person name="Daum C."/>
            <person name="Ng V."/>
            <person name="Clum A."/>
            <person name="Steindorff A."/>
            <person name="Ohm R."/>
            <person name="Martin F."/>
            <person name="Silar P."/>
            <person name="Natvig D."/>
            <person name="Lalanne C."/>
            <person name="Gautier V."/>
            <person name="Ament-Velasquez S.L."/>
            <person name="Kruys A."/>
            <person name="Hutchinson M.I."/>
            <person name="Powell A.J."/>
            <person name="Barry K."/>
            <person name="Miller A.N."/>
            <person name="Grigoriev I.V."/>
            <person name="Debuchy R."/>
            <person name="Gladieux P."/>
            <person name="Thoren M.H."/>
            <person name="Johannesson H."/>
        </authorList>
    </citation>
    <scope>NUCLEOTIDE SEQUENCE</scope>
    <source>
        <strain evidence="2">CBS 333.67</strain>
    </source>
</reference>
<dbReference type="AlphaFoldDB" id="A0AAJ0GTI1"/>
<dbReference type="PANTHER" id="PTHR28155:SF1">
    <property type="entry name" value="DNA-DIRECTED RNA POLYMERASE I SUBUNIT RPA34.5-DOMAIN-CONTAINING PROTEIN"/>
    <property type="match status" value="1"/>
</dbReference>
<feature type="compositionally biased region" description="Acidic residues" evidence="1">
    <location>
        <begin position="164"/>
        <end position="180"/>
    </location>
</feature>
<organism evidence="2 3">
    <name type="scientific">Chaetomium strumarium</name>
    <dbReference type="NCBI Taxonomy" id="1170767"/>
    <lineage>
        <taxon>Eukaryota</taxon>
        <taxon>Fungi</taxon>
        <taxon>Dikarya</taxon>
        <taxon>Ascomycota</taxon>
        <taxon>Pezizomycotina</taxon>
        <taxon>Sordariomycetes</taxon>
        <taxon>Sordariomycetidae</taxon>
        <taxon>Sordariales</taxon>
        <taxon>Chaetomiaceae</taxon>
        <taxon>Chaetomium</taxon>
    </lineage>
</organism>
<feature type="region of interest" description="Disordered" evidence="1">
    <location>
        <begin position="33"/>
        <end position="307"/>
    </location>
</feature>
<keyword evidence="3" id="KW-1185">Reference proteome</keyword>
<protein>
    <submittedName>
        <fullName evidence="2">DNA-directed RNA polymerase I subunit RPA34.5-domain-containing protein</fullName>
    </submittedName>
</protein>
<feature type="compositionally biased region" description="Acidic residues" evidence="1">
    <location>
        <begin position="129"/>
        <end position="142"/>
    </location>
</feature>
<feature type="compositionally biased region" description="Basic and acidic residues" evidence="1">
    <location>
        <begin position="246"/>
        <end position="255"/>
    </location>
</feature>
<feature type="compositionally biased region" description="Basic and acidic residues" evidence="1">
    <location>
        <begin position="143"/>
        <end position="163"/>
    </location>
</feature>
<feature type="compositionally biased region" description="Low complexity" evidence="1">
    <location>
        <begin position="585"/>
        <end position="602"/>
    </location>
</feature>
<keyword evidence="2" id="KW-0804">Transcription</keyword>
<feature type="compositionally biased region" description="Basic and acidic residues" evidence="1">
    <location>
        <begin position="555"/>
        <end position="565"/>
    </location>
</feature>
<feature type="compositionally biased region" description="Polar residues" evidence="1">
    <location>
        <begin position="277"/>
        <end position="293"/>
    </location>
</feature>
<accession>A0AAJ0GTI1</accession>
<evidence type="ECO:0000313" key="3">
    <source>
        <dbReference type="Proteomes" id="UP001273166"/>
    </source>
</evidence>
<dbReference type="PANTHER" id="PTHR28155">
    <property type="entry name" value="ACR243WP"/>
    <property type="match status" value="1"/>
</dbReference>
<sequence>MAGPRAPIGTLSQHAAAAAGLVRGMVPNIFARADSARARKTDEPIESESDSDSESSASSDASEIDEESKADGKDWAANLKAKKATSKKTAEGKPIKSAAITSPDFKAKSLDTKPGLKEAEVSESSASESDSESEDESDGDLEMELKDMNSRNADAKEQTKQETESDVDSNSESSADEPESAPDGAKVSGKTALASTNGVASEEESPSESESESASEDEQEARQNSKEKAPSASESDDESENEDEPEPPRKPKEKASTQGSGVAKEALNVKKVAPTKPSKQSSVNGTARSQEFVSKSDMSDSEDEDAAQPMAIEKTGAKTPVSMPREIVTQGFHLRKADEDVDAAAVAQAFKKAKAEGKQIWYFTAPKSVPIEVIQKHTIPFEKIHAGQPILAHEGADYTGHFEEAANHAIKVLIPGKTGTNYETLNEHVSQVFHITRVTRFNGDEKTQPTPAATAAPRPVVANAPRPQPKGLKARYQPFGVSNGGNGEVGLGQSSDSEEDVEMTQAPALLTNAVSDAKADTPKQAAKKRKLGDVEKGTPSQGDASITPAKKSKKARVDDSIKKGTEAVSTKAIRQTPIAPPPVPSVVAKAAASPAPAPSSSARKSKKDKGKKKDSASAENTGGSKKPVPAKVTPILPPAVPGVKSP</sequence>
<dbReference type="GeneID" id="87881487"/>
<feature type="region of interest" description="Disordered" evidence="1">
    <location>
        <begin position="442"/>
        <end position="646"/>
    </location>
</feature>
<proteinExistence type="predicted"/>
<reference evidence="2" key="1">
    <citation type="journal article" date="2023" name="Mol. Phylogenet. Evol.">
        <title>Genome-scale phylogeny and comparative genomics of the fungal order Sordariales.</title>
        <authorList>
            <person name="Hensen N."/>
            <person name="Bonometti L."/>
            <person name="Westerberg I."/>
            <person name="Brannstrom I.O."/>
            <person name="Guillou S."/>
            <person name="Cros-Aarteil S."/>
            <person name="Calhoun S."/>
            <person name="Haridas S."/>
            <person name="Kuo A."/>
            <person name="Mondo S."/>
            <person name="Pangilinan J."/>
            <person name="Riley R."/>
            <person name="LaButti K."/>
            <person name="Andreopoulos B."/>
            <person name="Lipzen A."/>
            <person name="Chen C."/>
            <person name="Yan M."/>
            <person name="Daum C."/>
            <person name="Ng V."/>
            <person name="Clum A."/>
            <person name="Steindorff A."/>
            <person name="Ohm R.A."/>
            <person name="Martin F."/>
            <person name="Silar P."/>
            <person name="Natvig D.O."/>
            <person name="Lalanne C."/>
            <person name="Gautier V."/>
            <person name="Ament-Velasquez S.L."/>
            <person name="Kruys A."/>
            <person name="Hutchinson M.I."/>
            <person name="Powell A.J."/>
            <person name="Barry K."/>
            <person name="Miller A.N."/>
            <person name="Grigoriev I.V."/>
            <person name="Debuchy R."/>
            <person name="Gladieux P."/>
            <person name="Hiltunen Thoren M."/>
            <person name="Johannesson H."/>
        </authorList>
    </citation>
    <scope>NUCLEOTIDE SEQUENCE</scope>
    <source>
        <strain evidence="2">CBS 333.67</strain>
    </source>
</reference>
<dbReference type="InterPro" id="IPR013240">
    <property type="entry name" value="DNA-dir_RNA_pol1_su_RPA34"/>
</dbReference>
<feature type="compositionally biased region" description="Basic and acidic residues" evidence="1">
    <location>
        <begin position="34"/>
        <end position="43"/>
    </location>
</feature>
<feature type="compositionally biased region" description="Basic and acidic residues" evidence="1">
    <location>
        <begin position="220"/>
        <end position="229"/>
    </location>
</feature>
<gene>
    <name evidence="2" type="ORF">B0T15DRAFT_209786</name>
</gene>
<dbReference type="Pfam" id="PF08208">
    <property type="entry name" value="RNA_polI_A34"/>
    <property type="match status" value="1"/>
</dbReference>
<dbReference type="GO" id="GO:0006360">
    <property type="term" value="P:transcription by RNA polymerase I"/>
    <property type="evidence" value="ECO:0007669"/>
    <property type="project" value="InterPro"/>
</dbReference>
<feature type="compositionally biased region" description="Low complexity" evidence="1">
    <location>
        <begin position="448"/>
        <end position="465"/>
    </location>
</feature>
<dbReference type="Gene3D" id="6.20.250.70">
    <property type="match status" value="1"/>
</dbReference>
<dbReference type="InterPro" id="IPR053263">
    <property type="entry name" value="Euk_RPA34_RNAP_subunit"/>
</dbReference>
<keyword evidence="2" id="KW-0240">DNA-directed RNA polymerase</keyword>
<feature type="compositionally biased region" description="Acidic residues" evidence="1">
    <location>
        <begin position="201"/>
        <end position="219"/>
    </location>
</feature>
<dbReference type="GO" id="GO:0000428">
    <property type="term" value="C:DNA-directed RNA polymerase complex"/>
    <property type="evidence" value="ECO:0007669"/>
    <property type="project" value="UniProtKB-KW"/>
</dbReference>
<dbReference type="RefSeq" id="XP_062721567.1">
    <property type="nucleotide sequence ID" value="XM_062862658.1"/>
</dbReference>
<feature type="compositionally biased region" description="Acidic residues" evidence="1">
    <location>
        <begin position="234"/>
        <end position="245"/>
    </location>
</feature>
<feature type="compositionally biased region" description="Acidic residues" evidence="1">
    <location>
        <begin position="44"/>
        <end position="53"/>
    </location>
</feature>
<evidence type="ECO:0000256" key="1">
    <source>
        <dbReference type="SAM" id="MobiDB-lite"/>
    </source>
</evidence>
<dbReference type="Proteomes" id="UP001273166">
    <property type="component" value="Unassembled WGS sequence"/>
</dbReference>
<feature type="compositionally biased region" description="Basic and acidic residues" evidence="1">
    <location>
        <begin position="105"/>
        <end position="120"/>
    </location>
</feature>
<dbReference type="EMBL" id="JAUDZG010000004">
    <property type="protein sequence ID" value="KAK3305787.1"/>
    <property type="molecule type" value="Genomic_DNA"/>
</dbReference>
<evidence type="ECO:0000313" key="2">
    <source>
        <dbReference type="EMBL" id="KAK3305787.1"/>
    </source>
</evidence>
<comment type="caution">
    <text evidence="2">The sequence shown here is derived from an EMBL/GenBank/DDBJ whole genome shotgun (WGS) entry which is preliminary data.</text>
</comment>
<name>A0AAJ0GTI1_9PEZI</name>